<keyword evidence="2" id="KW-0472">Membrane</keyword>
<protein>
    <submittedName>
        <fullName evidence="3">Uncharacterized protein</fullName>
    </submittedName>
</protein>
<organism evidence="3 4">
    <name type="scientific">Pelobates cultripes</name>
    <name type="common">Western spadefoot toad</name>
    <dbReference type="NCBI Taxonomy" id="61616"/>
    <lineage>
        <taxon>Eukaryota</taxon>
        <taxon>Metazoa</taxon>
        <taxon>Chordata</taxon>
        <taxon>Craniata</taxon>
        <taxon>Vertebrata</taxon>
        <taxon>Euteleostomi</taxon>
        <taxon>Amphibia</taxon>
        <taxon>Batrachia</taxon>
        <taxon>Anura</taxon>
        <taxon>Pelobatoidea</taxon>
        <taxon>Pelobatidae</taxon>
        <taxon>Pelobates</taxon>
    </lineage>
</organism>
<feature type="region of interest" description="Disordered" evidence="1">
    <location>
        <begin position="338"/>
        <end position="366"/>
    </location>
</feature>
<feature type="transmembrane region" description="Helical" evidence="2">
    <location>
        <begin position="12"/>
        <end position="37"/>
    </location>
</feature>
<accession>A0AAD1S8S1</accession>
<feature type="transmembrane region" description="Helical" evidence="2">
    <location>
        <begin position="43"/>
        <end position="69"/>
    </location>
</feature>
<reference evidence="3" key="1">
    <citation type="submission" date="2022-03" db="EMBL/GenBank/DDBJ databases">
        <authorList>
            <person name="Alioto T."/>
            <person name="Alioto T."/>
            <person name="Gomez Garrido J."/>
        </authorList>
    </citation>
    <scope>NUCLEOTIDE SEQUENCE</scope>
</reference>
<keyword evidence="2" id="KW-1133">Transmembrane helix</keyword>
<evidence type="ECO:0000313" key="3">
    <source>
        <dbReference type="EMBL" id="CAH2293642.1"/>
    </source>
</evidence>
<proteinExistence type="predicted"/>
<feature type="region of interest" description="Disordered" evidence="1">
    <location>
        <begin position="232"/>
        <end position="254"/>
    </location>
</feature>
<keyword evidence="2" id="KW-0812">Transmembrane</keyword>
<sequence>MASNKARIQPKHIAAIIAVVSVLLFMASIALLTIGFLNAYSSIGMGILGAGAVLFFTTEVFLCMGYIWLRNKINENNSKLASRSIDDIALLKPASNMTSTEKKRDTTNGDDHHVSLHYETTGHISPSAAPEKILSDYVMDSKAGWSQAKVFTAHPSNTKNPSNQKLETFFSPHHTGGKVASYGKLVDGGGNTRKLLLSDDKITPLVNKPNVVNIEKIEKPFTESVAIHGGLRNNDIRTPRNPVTKPQSVDTAASGISKEKKLNEKINLQKVPLTTGTGRENIPGAPVAKQQHHQMTLRPVPAHVGALSSTEKMTTSPSSGLLYQEYSYNEGKTVIRAQRPEQLIDSSTKNNEIPKKSKSTIPECSI</sequence>
<name>A0AAD1S8S1_PELCU</name>
<evidence type="ECO:0000313" key="4">
    <source>
        <dbReference type="Proteomes" id="UP001295444"/>
    </source>
</evidence>
<dbReference type="AlphaFoldDB" id="A0AAD1S8S1"/>
<evidence type="ECO:0000256" key="1">
    <source>
        <dbReference type="SAM" id="MobiDB-lite"/>
    </source>
</evidence>
<gene>
    <name evidence="3" type="ORF">PECUL_23A029191</name>
</gene>
<dbReference type="EMBL" id="OW240916">
    <property type="protein sequence ID" value="CAH2293642.1"/>
    <property type="molecule type" value="Genomic_DNA"/>
</dbReference>
<dbReference type="Proteomes" id="UP001295444">
    <property type="component" value="Chromosome 05"/>
</dbReference>
<keyword evidence="4" id="KW-1185">Reference proteome</keyword>
<evidence type="ECO:0000256" key="2">
    <source>
        <dbReference type="SAM" id="Phobius"/>
    </source>
</evidence>